<dbReference type="GO" id="GO:0004519">
    <property type="term" value="F:endonuclease activity"/>
    <property type="evidence" value="ECO:0007669"/>
    <property type="project" value="UniProtKB-KW"/>
</dbReference>
<dbReference type="RefSeq" id="WP_349135937.1">
    <property type="nucleotide sequence ID" value="NZ_JBBMFF010000221.1"/>
</dbReference>
<evidence type="ECO:0000256" key="3">
    <source>
        <dbReference type="ARBA" id="ARBA00022763"/>
    </source>
</evidence>
<dbReference type="Proteomes" id="UP001491552">
    <property type="component" value="Unassembled WGS sequence"/>
</dbReference>
<dbReference type="EMBL" id="JBBMFF010000221">
    <property type="protein sequence ID" value="MEQ2511230.1"/>
    <property type="molecule type" value="Genomic_DNA"/>
</dbReference>
<dbReference type="CDD" id="cd00221">
    <property type="entry name" value="Vsr"/>
    <property type="match status" value="1"/>
</dbReference>
<keyword evidence="1 6" id="KW-0540">Nuclease</keyword>
<accession>A0ABV1G763</accession>
<proteinExistence type="inferred from homology"/>
<evidence type="ECO:0000256" key="5">
    <source>
        <dbReference type="ARBA" id="ARBA00023204"/>
    </source>
</evidence>
<dbReference type="SUPFAM" id="SSF52980">
    <property type="entry name" value="Restriction endonuclease-like"/>
    <property type="match status" value="1"/>
</dbReference>
<sequence length="140" mass="16633">MDNRSKEARSKNMSHIPSKDTKPEETVRKYLFSQGFRYRKNVANLPGKPDIVLPKYKTVVFVNGCFWHAHEGCKWFVPPKSNTEFWEKKFQYNRSRDKENYLKLRALGWKVIIIWECEIRHGNPQVAFDDLIKEITNNGK</sequence>
<evidence type="ECO:0000256" key="7">
    <source>
        <dbReference type="SAM" id="MobiDB-lite"/>
    </source>
</evidence>
<name>A0ABV1G763_9FIRM</name>
<dbReference type="InterPro" id="IPR004603">
    <property type="entry name" value="DNA_mismatch_endonuc_vsr"/>
</dbReference>
<keyword evidence="5 6" id="KW-0234">DNA repair</keyword>
<dbReference type="Pfam" id="PF03852">
    <property type="entry name" value="Vsr"/>
    <property type="match status" value="1"/>
</dbReference>
<dbReference type="PIRSF" id="PIRSF018267">
    <property type="entry name" value="VSR_endonuc"/>
    <property type="match status" value="1"/>
</dbReference>
<organism evidence="8 9">
    <name type="scientific">Faecousia intestinalis</name>
    <dbReference type="NCBI Taxonomy" id="3133167"/>
    <lineage>
        <taxon>Bacteria</taxon>
        <taxon>Bacillati</taxon>
        <taxon>Bacillota</taxon>
        <taxon>Clostridia</taxon>
        <taxon>Eubacteriales</taxon>
        <taxon>Oscillospiraceae</taxon>
        <taxon>Faecousia</taxon>
    </lineage>
</organism>
<comment type="caution">
    <text evidence="8">The sequence shown here is derived from an EMBL/GenBank/DDBJ whole genome shotgun (WGS) entry which is preliminary data.</text>
</comment>
<comment type="similarity">
    <text evidence="6">Belongs to the vsr family.</text>
</comment>
<evidence type="ECO:0000313" key="9">
    <source>
        <dbReference type="Proteomes" id="UP001491552"/>
    </source>
</evidence>
<evidence type="ECO:0000256" key="2">
    <source>
        <dbReference type="ARBA" id="ARBA00022759"/>
    </source>
</evidence>
<dbReference type="NCBIfam" id="TIGR00632">
    <property type="entry name" value="vsr"/>
    <property type="match status" value="1"/>
</dbReference>
<dbReference type="Gene3D" id="3.40.960.10">
    <property type="entry name" value="VSR Endonuclease"/>
    <property type="match status" value="1"/>
</dbReference>
<feature type="compositionally biased region" description="Basic and acidic residues" evidence="7">
    <location>
        <begin position="1"/>
        <end position="10"/>
    </location>
</feature>
<evidence type="ECO:0000256" key="6">
    <source>
        <dbReference type="PIRNR" id="PIRNR018267"/>
    </source>
</evidence>
<protein>
    <recommendedName>
        <fullName evidence="6">Very short patch repair endonuclease</fullName>
        <ecNumber evidence="6">3.1.-.-</ecNumber>
    </recommendedName>
</protein>
<comment type="function">
    <text evidence="6">May nick specific sequences that contain T:G mispairs resulting from m5C-deamination.</text>
</comment>
<evidence type="ECO:0000313" key="8">
    <source>
        <dbReference type="EMBL" id="MEQ2511230.1"/>
    </source>
</evidence>
<dbReference type="EC" id="3.1.-.-" evidence="6"/>
<keyword evidence="4 6" id="KW-0378">Hydrolase</keyword>
<keyword evidence="9" id="KW-1185">Reference proteome</keyword>
<reference evidence="8 9" key="1">
    <citation type="submission" date="2024-03" db="EMBL/GenBank/DDBJ databases">
        <title>Human intestinal bacterial collection.</title>
        <authorList>
            <person name="Pauvert C."/>
            <person name="Hitch T.C.A."/>
            <person name="Clavel T."/>
        </authorList>
    </citation>
    <scope>NUCLEOTIDE SEQUENCE [LARGE SCALE GENOMIC DNA]</scope>
    <source>
        <strain evidence="8 9">CLA-AA-H192</strain>
    </source>
</reference>
<feature type="region of interest" description="Disordered" evidence="7">
    <location>
        <begin position="1"/>
        <end position="22"/>
    </location>
</feature>
<evidence type="ECO:0000256" key="4">
    <source>
        <dbReference type="ARBA" id="ARBA00022801"/>
    </source>
</evidence>
<keyword evidence="3 6" id="KW-0227">DNA damage</keyword>
<dbReference type="InterPro" id="IPR011335">
    <property type="entry name" value="Restrct_endonuc-II-like"/>
</dbReference>
<evidence type="ECO:0000256" key="1">
    <source>
        <dbReference type="ARBA" id="ARBA00022722"/>
    </source>
</evidence>
<keyword evidence="2 6" id="KW-0255">Endonuclease</keyword>
<gene>
    <name evidence="8" type="ORF">WMO66_08230</name>
</gene>